<proteinExistence type="predicted"/>
<organism evidence="1 2">
    <name type="scientific">Paenibacillus terricola</name>
    <dbReference type="NCBI Taxonomy" id="2763503"/>
    <lineage>
        <taxon>Bacteria</taxon>
        <taxon>Bacillati</taxon>
        <taxon>Bacillota</taxon>
        <taxon>Bacilli</taxon>
        <taxon>Bacillales</taxon>
        <taxon>Paenibacillaceae</taxon>
        <taxon>Paenibacillus</taxon>
    </lineage>
</organism>
<dbReference type="RefSeq" id="WP_191203294.1">
    <property type="nucleotide sequence ID" value="NZ_JACXZA010000002.1"/>
</dbReference>
<evidence type="ECO:0008006" key="3">
    <source>
        <dbReference type="Google" id="ProtNLM"/>
    </source>
</evidence>
<sequence>MELILILSVIVLVGIGLIVRSKRWKTLLTAAGPNAELLQVKYEHLKTNNVKCKLVNESSVVEAGIVQSADVFPNGPGTVIKLKVHEKDMEQAIELLEDFPEAI</sequence>
<dbReference type="Proteomes" id="UP000609346">
    <property type="component" value="Unassembled WGS sequence"/>
</dbReference>
<evidence type="ECO:0000313" key="1">
    <source>
        <dbReference type="EMBL" id="MBD3919019.1"/>
    </source>
</evidence>
<accession>A0ABR8MWV5</accession>
<dbReference type="EMBL" id="JACXZA010000002">
    <property type="protein sequence ID" value="MBD3919019.1"/>
    <property type="molecule type" value="Genomic_DNA"/>
</dbReference>
<name>A0ABR8MWV5_9BACL</name>
<keyword evidence="2" id="KW-1185">Reference proteome</keyword>
<protein>
    <recommendedName>
        <fullName evidence="3">DUF2007 domain-containing protein</fullName>
    </recommendedName>
</protein>
<reference evidence="1 2" key="1">
    <citation type="submission" date="2020-09" db="EMBL/GenBank/DDBJ databases">
        <title>Paenibacillus sp. strain PR3 16S rRNA gene Genome sequencing and assembly.</title>
        <authorList>
            <person name="Kim J."/>
        </authorList>
    </citation>
    <scope>NUCLEOTIDE SEQUENCE [LARGE SCALE GENOMIC DNA]</scope>
    <source>
        <strain evidence="1 2">PR3</strain>
    </source>
</reference>
<comment type="caution">
    <text evidence="1">The sequence shown here is derived from an EMBL/GenBank/DDBJ whole genome shotgun (WGS) entry which is preliminary data.</text>
</comment>
<evidence type="ECO:0000313" key="2">
    <source>
        <dbReference type="Proteomes" id="UP000609346"/>
    </source>
</evidence>
<gene>
    <name evidence="1" type="ORF">H8B09_09660</name>
</gene>